<name>A0ABS5YA84_9GAMM</name>
<dbReference type="Proteomes" id="UP000811282">
    <property type="component" value="Unassembled WGS sequence"/>
</dbReference>
<keyword evidence="2" id="KW-1185">Reference proteome</keyword>
<comment type="caution">
    <text evidence="1">The sequence shown here is derived from an EMBL/GenBank/DDBJ whole genome shotgun (WGS) entry which is preliminary data.</text>
</comment>
<gene>
    <name evidence="1" type="ORF">JZM24_00560</name>
</gene>
<evidence type="ECO:0000313" key="1">
    <source>
        <dbReference type="EMBL" id="MBT9431036.1"/>
    </source>
</evidence>
<accession>A0ABS5YA84</accession>
<proteinExistence type="predicted"/>
<protein>
    <submittedName>
        <fullName evidence="1">Uncharacterized protein</fullName>
    </submittedName>
</protein>
<sequence>MRLANLAHAFSLPVSPVGYNANPVAHAAADIPNHLSCEVQDLAFPEGLHVDQRIENGGILLGDAPGLGITLDKALEQQPSASWTTPHRGRMCVLNGRVLACRYKIHAKSNASTTG</sequence>
<reference evidence="1 2" key="1">
    <citation type="journal article" date="2021" name="Genome Biol. Evol.">
        <title>The evolution of interdependence in a four-way mealybug symbiosis.</title>
        <authorList>
            <person name="Garber A.I."/>
            <person name="Kupper M."/>
            <person name="Laetsch D.R."/>
            <person name="Weldon S.R."/>
            <person name="Ladinsky M.S."/>
            <person name="Bjorkman P.J."/>
            <person name="McCutcheon J.P."/>
        </authorList>
    </citation>
    <scope>NUCLEOTIDE SEQUENCE [LARGE SCALE GENOMIC DNA]</scope>
    <source>
        <strain evidence="1">SOD</strain>
    </source>
</reference>
<organism evidence="1 2">
    <name type="scientific">Candidatus Sodalis endolongispinus</name>
    <dbReference type="NCBI Taxonomy" id="2812662"/>
    <lineage>
        <taxon>Bacteria</taxon>
        <taxon>Pseudomonadati</taxon>
        <taxon>Pseudomonadota</taxon>
        <taxon>Gammaproteobacteria</taxon>
        <taxon>Enterobacterales</taxon>
        <taxon>Bruguierivoracaceae</taxon>
        <taxon>Sodalis</taxon>
    </lineage>
</organism>
<evidence type="ECO:0000313" key="2">
    <source>
        <dbReference type="Proteomes" id="UP000811282"/>
    </source>
</evidence>
<dbReference type="EMBL" id="JAFJYC010000001">
    <property type="protein sequence ID" value="MBT9431036.1"/>
    <property type="molecule type" value="Genomic_DNA"/>
</dbReference>
<dbReference type="InterPro" id="IPR036849">
    <property type="entry name" value="Enolase-like_C_sf"/>
</dbReference>
<dbReference type="Gene3D" id="3.20.20.120">
    <property type="entry name" value="Enolase-like C-terminal domain"/>
    <property type="match status" value="1"/>
</dbReference>
<dbReference type="SUPFAM" id="SSF51604">
    <property type="entry name" value="Enolase C-terminal domain-like"/>
    <property type="match status" value="1"/>
</dbReference>